<protein>
    <submittedName>
        <fullName evidence="1">Uncharacterized protein</fullName>
    </submittedName>
</protein>
<sequence length="49" mass="5678">MIPKIVIIVRIILTEENVFFLIGDENLFLAFPYQNKVIMTVKTLIIAEI</sequence>
<name>X1STU6_9ZZZZ</name>
<reference evidence="1" key="1">
    <citation type="journal article" date="2014" name="Front. Microbiol.">
        <title>High frequency of phylogenetically diverse reductive dehalogenase-homologous genes in deep subseafloor sedimentary metagenomes.</title>
        <authorList>
            <person name="Kawai M."/>
            <person name="Futagami T."/>
            <person name="Toyoda A."/>
            <person name="Takaki Y."/>
            <person name="Nishi S."/>
            <person name="Hori S."/>
            <person name="Arai W."/>
            <person name="Tsubouchi T."/>
            <person name="Morono Y."/>
            <person name="Uchiyama I."/>
            <person name="Ito T."/>
            <person name="Fujiyama A."/>
            <person name="Inagaki F."/>
            <person name="Takami H."/>
        </authorList>
    </citation>
    <scope>NUCLEOTIDE SEQUENCE</scope>
    <source>
        <strain evidence="1">Expedition CK06-06</strain>
    </source>
</reference>
<organism evidence="1">
    <name type="scientific">marine sediment metagenome</name>
    <dbReference type="NCBI Taxonomy" id="412755"/>
    <lineage>
        <taxon>unclassified sequences</taxon>
        <taxon>metagenomes</taxon>
        <taxon>ecological metagenomes</taxon>
    </lineage>
</organism>
<proteinExistence type="predicted"/>
<gene>
    <name evidence="1" type="ORF">S12H4_03412</name>
</gene>
<comment type="caution">
    <text evidence="1">The sequence shown here is derived from an EMBL/GenBank/DDBJ whole genome shotgun (WGS) entry which is preliminary data.</text>
</comment>
<evidence type="ECO:0000313" key="1">
    <source>
        <dbReference type="EMBL" id="GAI71254.1"/>
    </source>
</evidence>
<dbReference type="AlphaFoldDB" id="X1STU6"/>
<accession>X1STU6</accession>
<dbReference type="EMBL" id="BARW01000953">
    <property type="protein sequence ID" value="GAI71254.1"/>
    <property type="molecule type" value="Genomic_DNA"/>
</dbReference>